<gene>
    <name evidence="1" type="ORF">F8M41_000224</name>
</gene>
<dbReference type="OrthoDB" id="10436809at2759"/>
<dbReference type="AlphaFoldDB" id="A0A8H3XGI8"/>
<comment type="caution">
    <text evidence="1">The sequence shown here is derived from an EMBL/GenBank/DDBJ whole genome shotgun (WGS) entry which is preliminary data.</text>
</comment>
<dbReference type="Proteomes" id="UP000439903">
    <property type="component" value="Unassembled WGS sequence"/>
</dbReference>
<keyword evidence="2" id="KW-1185">Reference proteome</keyword>
<protein>
    <submittedName>
        <fullName evidence="1">Uncharacterized protein</fullName>
    </submittedName>
</protein>
<name>A0A8H3XGI8_GIGMA</name>
<reference evidence="1 2" key="1">
    <citation type="journal article" date="2019" name="Environ. Microbiol.">
        <title>At the nexus of three kingdoms: the genome of the mycorrhizal fungus Gigaspora margarita provides insights into plant, endobacterial and fungal interactions.</title>
        <authorList>
            <person name="Venice F."/>
            <person name="Ghignone S."/>
            <person name="Salvioli di Fossalunga A."/>
            <person name="Amselem J."/>
            <person name="Novero M."/>
            <person name="Xianan X."/>
            <person name="Sedzielewska Toro K."/>
            <person name="Morin E."/>
            <person name="Lipzen A."/>
            <person name="Grigoriev I.V."/>
            <person name="Henrissat B."/>
            <person name="Martin F.M."/>
            <person name="Bonfante P."/>
        </authorList>
    </citation>
    <scope>NUCLEOTIDE SEQUENCE [LARGE SCALE GENOMIC DNA]</scope>
    <source>
        <strain evidence="1 2">BEG34</strain>
    </source>
</reference>
<sequence length="84" mass="9519">MVSISFFADLKCGFGTGMRTCLEPFRLRNRRLGTGIIGMDELDIELRLGCKLNARIDELDIEWPKWRLGRELNAGTGLHKALVL</sequence>
<organism evidence="1 2">
    <name type="scientific">Gigaspora margarita</name>
    <dbReference type="NCBI Taxonomy" id="4874"/>
    <lineage>
        <taxon>Eukaryota</taxon>
        <taxon>Fungi</taxon>
        <taxon>Fungi incertae sedis</taxon>
        <taxon>Mucoromycota</taxon>
        <taxon>Glomeromycotina</taxon>
        <taxon>Glomeromycetes</taxon>
        <taxon>Diversisporales</taxon>
        <taxon>Gigasporaceae</taxon>
        <taxon>Gigaspora</taxon>
    </lineage>
</organism>
<evidence type="ECO:0000313" key="1">
    <source>
        <dbReference type="EMBL" id="KAF0462933.1"/>
    </source>
</evidence>
<proteinExistence type="predicted"/>
<dbReference type="EMBL" id="WTPW01001008">
    <property type="protein sequence ID" value="KAF0462933.1"/>
    <property type="molecule type" value="Genomic_DNA"/>
</dbReference>
<accession>A0A8H3XGI8</accession>
<evidence type="ECO:0000313" key="2">
    <source>
        <dbReference type="Proteomes" id="UP000439903"/>
    </source>
</evidence>